<dbReference type="InterPro" id="IPR029065">
    <property type="entry name" value="Enolase_C-like"/>
</dbReference>
<dbReference type="GO" id="GO:0008869">
    <property type="term" value="F:galactonate dehydratase activity"/>
    <property type="evidence" value="ECO:0007669"/>
    <property type="project" value="UniProtKB-EC"/>
</dbReference>
<dbReference type="GO" id="GO:0009063">
    <property type="term" value="P:amino acid catabolic process"/>
    <property type="evidence" value="ECO:0007669"/>
    <property type="project" value="InterPro"/>
</dbReference>
<dbReference type="SUPFAM" id="SSF54826">
    <property type="entry name" value="Enolase N-terminal domain-like"/>
    <property type="match status" value="1"/>
</dbReference>
<dbReference type="KEGG" id="mtar:DF168_01310"/>
<keyword evidence="1 3" id="KW-0456">Lyase</keyword>
<dbReference type="InterPro" id="IPR029017">
    <property type="entry name" value="Enolase-like_N"/>
</dbReference>
<organism evidence="3 4">
    <name type="scientific">Candidatus Moanibacter tarae</name>
    <dbReference type="NCBI Taxonomy" id="2200854"/>
    <lineage>
        <taxon>Bacteria</taxon>
        <taxon>Pseudomonadati</taxon>
        <taxon>Verrucomicrobiota</taxon>
        <taxon>Opitutia</taxon>
        <taxon>Puniceicoccales</taxon>
        <taxon>Puniceicoccales incertae sedis</taxon>
        <taxon>Candidatus Moanibacter</taxon>
    </lineage>
</organism>
<dbReference type="PROSITE" id="PS00908">
    <property type="entry name" value="MR_MLE_1"/>
    <property type="match status" value="1"/>
</dbReference>
<dbReference type="Pfam" id="PF02746">
    <property type="entry name" value="MR_MLE_N"/>
    <property type="match status" value="1"/>
</dbReference>
<dbReference type="SFLD" id="SFLDS00001">
    <property type="entry name" value="Enolase"/>
    <property type="match status" value="1"/>
</dbReference>
<dbReference type="InterPro" id="IPR013342">
    <property type="entry name" value="Mandelate_racemase_C"/>
</dbReference>
<dbReference type="InterPro" id="IPR034593">
    <property type="entry name" value="DgoD-like"/>
</dbReference>
<dbReference type="EMBL" id="CP029803">
    <property type="protein sequence ID" value="AWT60109.1"/>
    <property type="molecule type" value="Genomic_DNA"/>
</dbReference>
<name>A0A2Z4AD26_9BACT</name>
<sequence length="380" mass="42136">MKIIDVKTYLTGQAWPDREGVRNFLFVRIYTDEGITGIGEASSLPAIEAEIRNKGALIIGEDPFQIQKLWSKMYLQSHFMTGIASGGAISAIEMALWDIKGKALGQPIWNLLGGKMRDKVRAYTHANTPEQARAFVDQGYTGLKMGGIEQAVQRVKDMREEVGDDIDIMADLHGPPWMTTSDAISVGKAIEDYGLLFYEEPVAPENIEALSRIQNSVNIPLASGERLAYIYAARELIEREIVDIIQPDAGRFGGLSQMMKLAAMAEAHYIQMAPHDGSLGPVGEIASIHLCASIPNFLIWEHRTGDVPLRYEVMQPQPEVFDSHIIVPNLPGLGVDLIDEVMLANPGDFTPGGHATNNKHEYRFVYPQPRRANWLKGKIQ</sequence>
<dbReference type="PANTHER" id="PTHR48080">
    <property type="entry name" value="D-GALACTONATE DEHYDRATASE-RELATED"/>
    <property type="match status" value="1"/>
</dbReference>
<dbReference type="InterPro" id="IPR018110">
    <property type="entry name" value="Mandel_Rmase/mucon_lact_enz_CS"/>
</dbReference>
<gene>
    <name evidence="3" type="primary">dgoD_14</name>
    <name evidence="3" type="ORF">DF168_01310</name>
</gene>
<accession>A0A2Z4AD26</accession>
<feature type="domain" description="Mandelate racemase/muconate lactonizing enzyme C-terminal" evidence="2">
    <location>
        <begin position="125"/>
        <end position="220"/>
    </location>
</feature>
<dbReference type="SFLD" id="SFLDG00179">
    <property type="entry name" value="mandelate_racemase"/>
    <property type="match status" value="1"/>
</dbReference>
<dbReference type="InterPro" id="IPR013341">
    <property type="entry name" value="Mandelate_racemase_N_dom"/>
</dbReference>
<dbReference type="Pfam" id="PF13378">
    <property type="entry name" value="MR_MLE_C"/>
    <property type="match status" value="1"/>
</dbReference>
<proteinExistence type="predicted"/>
<evidence type="ECO:0000313" key="4">
    <source>
        <dbReference type="Proteomes" id="UP000247465"/>
    </source>
</evidence>
<dbReference type="Gene3D" id="3.20.20.120">
    <property type="entry name" value="Enolase-like C-terminal domain"/>
    <property type="match status" value="1"/>
</dbReference>
<dbReference type="Proteomes" id="UP000247465">
    <property type="component" value="Chromosome"/>
</dbReference>
<dbReference type="AlphaFoldDB" id="A0A2Z4AD26"/>
<dbReference type="SMART" id="SM00922">
    <property type="entry name" value="MR_MLE"/>
    <property type="match status" value="1"/>
</dbReference>
<dbReference type="EC" id="4.2.1.6" evidence="3"/>
<reference evidence="3 4" key="1">
    <citation type="submission" date="2018-06" db="EMBL/GenBank/DDBJ databases">
        <title>Draft Genome Sequence of a Novel Marine Bacterium Related to the Verrucomicrobia.</title>
        <authorList>
            <person name="Vosseberg J."/>
            <person name="Martijn J."/>
            <person name="Ettema T.J.G."/>
        </authorList>
    </citation>
    <scope>NUCLEOTIDE SEQUENCE [LARGE SCALE GENOMIC DNA]</scope>
    <source>
        <strain evidence="3">TARA_B100001123</strain>
    </source>
</reference>
<dbReference type="Gene3D" id="3.30.390.10">
    <property type="entry name" value="Enolase-like, N-terminal domain"/>
    <property type="match status" value="1"/>
</dbReference>
<protein>
    <submittedName>
        <fullName evidence="3">D-galactonate dehydratase</fullName>
        <ecNumber evidence="3">4.2.1.6</ecNumber>
    </submittedName>
</protein>
<dbReference type="CDD" id="cd03316">
    <property type="entry name" value="MR_like"/>
    <property type="match status" value="1"/>
</dbReference>
<dbReference type="InterPro" id="IPR036849">
    <property type="entry name" value="Enolase-like_C_sf"/>
</dbReference>
<dbReference type="PANTHER" id="PTHR48080:SF2">
    <property type="entry name" value="D-GALACTONATE DEHYDRATASE"/>
    <property type="match status" value="1"/>
</dbReference>
<evidence type="ECO:0000313" key="3">
    <source>
        <dbReference type="EMBL" id="AWT60109.1"/>
    </source>
</evidence>
<evidence type="ECO:0000256" key="1">
    <source>
        <dbReference type="ARBA" id="ARBA00023239"/>
    </source>
</evidence>
<dbReference type="SUPFAM" id="SSF51604">
    <property type="entry name" value="Enolase C-terminal domain-like"/>
    <property type="match status" value="1"/>
</dbReference>
<evidence type="ECO:0000259" key="2">
    <source>
        <dbReference type="SMART" id="SM00922"/>
    </source>
</evidence>